<keyword evidence="6" id="KW-0808">Transferase</keyword>
<dbReference type="InterPro" id="IPR008358">
    <property type="entry name" value="Sig_transdc_His_kin/Pase_MprB"/>
</dbReference>
<dbReference type="AlphaFoldDB" id="A0A2V3W746"/>
<feature type="transmembrane region" description="Helical" evidence="14">
    <location>
        <begin position="20"/>
        <end position="42"/>
    </location>
</feature>
<comment type="catalytic activity">
    <reaction evidence="1">
        <text>ATP + protein L-histidine = ADP + protein N-phospho-L-histidine.</text>
        <dbReference type="EC" id="2.7.13.3"/>
    </reaction>
</comment>
<dbReference type="InterPro" id="IPR003594">
    <property type="entry name" value="HATPase_dom"/>
</dbReference>
<dbReference type="InterPro" id="IPR050398">
    <property type="entry name" value="HssS/ArlS-like"/>
</dbReference>
<feature type="transmembrane region" description="Helical" evidence="14">
    <location>
        <begin position="73"/>
        <end position="91"/>
    </location>
</feature>
<comment type="subcellular location">
    <subcellularLocation>
        <location evidence="2">Cell membrane</location>
        <topology evidence="2">Multi-pass membrane protein</topology>
    </subcellularLocation>
</comment>
<dbReference type="GO" id="GO:0000155">
    <property type="term" value="F:phosphorelay sensor kinase activity"/>
    <property type="evidence" value="ECO:0007669"/>
    <property type="project" value="InterPro"/>
</dbReference>
<dbReference type="EMBL" id="QJJQ01000004">
    <property type="protein sequence ID" value="PXW88075.1"/>
    <property type="molecule type" value="Genomic_DNA"/>
</dbReference>
<proteinExistence type="predicted"/>
<keyword evidence="4" id="KW-1003">Cell membrane</keyword>
<keyword evidence="12" id="KW-0902">Two-component regulatory system</keyword>
<dbReference type="InterPro" id="IPR003661">
    <property type="entry name" value="HisK_dim/P_dom"/>
</dbReference>
<evidence type="ECO:0000256" key="6">
    <source>
        <dbReference type="ARBA" id="ARBA00022679"/>
    </source>
</evidence>
<dbReference type="SMART" id="SM00388">
    <property type="entry name" value="HisKA"/>
    <property type="match status" value="1"/>
</dbReference>
<dbReference type="PRINTS" id="PR01780">
    <property type="entry name" value="LANTIREGPROT"/>
</dbReference>
<dbReference type="SMART" id="SM00387">
    <property type="entry name" value="HATPase_c"/>
    <property type="match status" value="1"/>
</dbReference>
<dbReference type="Proteomes" id="UP000247978">
    <property type="component" value="Unassembled WGS sequence"/>
</dbReference>
<dbReference type="CDD" id="cd00075">
    <property type="entry name" value="HATPase"/>
    <property type="match status" value="1"/>
</dbReference>
<reference evidence="16 17" key="1">
    <citation type="submission" date="2018-05" db="EMBL/GenBank/DDBJ databases">
        <title>Genomic Encyclopedia of Type Strains, Phase IV (KMG-IV): sequencing the most valuable type-strain genomes for metagenomic binning, comparative biology and taxonomic classification.</title>
        <authorList>
            <person name="Goeker M."/>
        </authorList>
    </citation>
    <scope>NUCLEOTIDE SEQUENCE [LARGE SCALE GENOMIC DNA]</scope>
    <source>
        <strain evidence="16 17">DSM 28556</strain>
    </source>
</reference>
<name>A0A2V3W746_9BACI</name>
<dbReference type="Gene3D" id="1.10.287.130">
    <property type="match status" value="1"/>
</dbReference>
<keyword evidence="11 14" id="KW-1133">Transmembrane helix</keyword>
<dbReference type="FunFam" id="1.10.287.130:FF:000008">
    <property type="entry name" value="Two-component sensor histidine kinase"/>
    <property type="match status" value="1"/>
</dbReference>
<protein>
    <recommendedName>
        <fullName evidence="3">histidine kinase</fullName>
        <ecNumber evidence="3">2.7.13.3</ecNumber>
    </recommendedName>
</protein>
<dbReference type="CDD" id="cd00082">
    <property type="entry name" value="HisKA"/>
    <property type="match status" value="1"/>
</dbReference>
<evidence type="ECO:0000256" key="13">
    <source>
        <dbReference type="ARBA" id="ARBA00023136"/>
    </source>
</evidence>
<dbReference type="EC" id="2.7.13.3" evidence="3"/>
<evidence type="ECO:0000259" key="15">
    <source>
        <dbReference type="PROSITE" id="PS50109"/>
    </source>
</evidence>
<keyword evidence="8" id="KW-0547">Nucleotide-binding</keyword>
<dbReference type="Pfam" id="PF02518">
    <property type="entry name" value="HATPase_c"/>
    <property type="match status" value="1"/>
</dbReference>
<dbReference type="InterPro" id="IPR005467">
    <property type="entry name" value="His_kinase_dom"/>
</dbReference>
<gene>
    <name evidence="16" type="ORF">DFR56_104228</name>
</gene>
<evidence type="ECO:0000256" key="12">
    <source>
        <dbReference type="ARBA" id="ARBA00023012"/>
    </source>
</evidence>
<evidence type="ECO:0000256" key="7">
    <source>
        <dbReference type="ARBA" id="ARBA00022692"/>
    </source>
</evidence>
<evidence type="ECO:0000256" key="5">
    <source>
        <dbReference type="ARBA" id="ARBA00022553"/>
    </source>
</evidence>
<organism evidence="16 17">
    <name type="scientific">Pseudogracilibacillus auburnensis</name>
    <dbReference type="NCBI Taxonomy" id="1494959"/>
    <lineage>
        <taxon>Bacteria</taxon>
        <taxon>Bacillati</taxon>
        <taxon>Bacillota</taxon>
        <taxon>Bacilli</taxon>
        <taxon>Bacillales</taxon>
        <taxon>Bacillaceae</taxon>
        <taxon>Pseudogracilibacillus</taxon>
    </lineage>
</organism>
<feature type="domain" description="Histidine kinase" evidence="15">
    <location>
        <begin position="163"/>
        <end position="380"/>
    </location>
</feature>
<dbReference type="Gene3D" id="3.30.565.10">
    <property type="entry name" value="Histidine kinase-like ATPase, C-terminal domain"/>
    <property type="match status" value="1"/>
</dbReference>
<evidence type="ECO:0000256" key="4">
    <source>
        <dbReference type="ARBA" id="ARBA00022475"/>
    </source>
</evidence>
<evidence type="ECO:0000313" key="17">
    <source>
        <dbReference type="Proteomes" id="UP000247978"/>
    </source>
</evidence>
<keyword evidence="17" id="KW-1185">Reference proteome</keyword>
<evidence type="ECO:0000256" key="10">
    <source>
        <dbReference type="ARBA" id="ARBA00022840"/>
    </source>
</evidence>
<dbReference type="GO" id="GO:0005886">
    <property type="term" value="C:plasma membrane"/>
    <property type="evidence" value="ECO:0007669"/>
    <property type="project" value="UniProtKB-SubCell"/>
</dbReference>
<keyword evidence="9 16" id="KW-0418">Kinase</keyword>
<dbReference type="SUPFAM" id="SSF47384">
    <property type="entry name" value="Homodimeric domain of signal transducing histidine kinase"/>
    <property type="match status" value="1"/>
</dbReference>
<keyword evidence="5" id="KW-0597">Phosphoprotein</keyword>
<keyword evidence="10" id="KW-0067">ATP-binding</keyword>
<comment type="caution">
    <text evidence="16">The sequence shown here is derived from an EMBL/GenBank/DDBJ whole genome shotgun (WGS) entry which is preliminary data.</text>
</comment>
<evidence type="ECO:0000256" key="2">
    <source>
        <dbReference type="ARBA" id="ARBA00004651"/>
    </source>
</evidence>
<evidence type="ECO:0000256" key="14">
    <source>
        <dbReference type="SAM" id="Phobius"/>
    </source>
</evidence>
<dbReference type="GO" id="GO:0005524">
    <property type="term" value="F:ATP binding"/>
    <property type="evidence" value="ECO:0007669"/>
    <property type="project" value="UniProtKB-KW"/>
</dbReference>
<dbReference type="Pfam" id="PF00512">
    <property type="entry name" value="HisKA"/>
    <property type="match status" value="1"/>
</dbReference>
<evidence type="ECO:0000256" key="3">
    <source>
        <dbReference type="ARBA" id="ARBA00012438"/>
    </source>
</evidence>
<evidence type="ECO:0000256" key="8">
    <source>
        <dbReference type="ARBA" id="ARBA00022741"/>
    </source>
</evidence>
<dbReference type="SUPFAM" id="SSF55874">
    <property type="entry name" value="ATPase domain of HSP90 chaperone/DNA topoisomerase II/histidine kinase"/>
    <property type="match status" value="1"/>
</dbReference>
<dbReference type="InterPro" id="IPR036097">
    <property type="entry name" value="HisK_dim/P_sf"/>
</dbReference>
<evidence type="ECO:0000256" key="9">
    <source>
        <dbReference type="ARBA" id="ARBA00022777"/>
    </source>
</evidence>
<evidence type="ECO:0000256" key="11">
    <source>
        <dbReference type="ARBA" id="ARBA00022989"/>
    </source>
</evidence>
<dbReference type="PROSITE" id="PS50109">
    <property type="entry name" value="HIS_KIN"/>
    <property type="match status" value="1"/>
</dbReference>
<evidence type="ECO:0000256" key="1">
    <source>
        <dbReference type="ARBA" id="ARBA00000085"/>
    </source>
</evidence>
<dbReference type="RefSeq" id="WP_110394893.1">
    <property type="nucleotide sequence ID" value="NZ_JBHUHB010000001.1"/>
</dbReference>
<accession>A0A2V3W746</accession>
<dbReference type="FunFam" id="3.30.565.10:FF:000013">
    <property type="entry name" value="Two-component sensor histidine kinase"/>
    <property type="match status" value="1"/>
</dbReference>
<keyword evidence="7 14" id="KW-0812">Transmembrane</keyword>
<dbReference type="PANTHER" id="PTHR45528:SF1">
    <property type="entry name" value="SENSOR HISTIDINE KINASE CPXA"/>
    <property type="match status" value="1"/>
</dbReference>
<dbReference type="InterPro" id="IPR036890">
    <property type="entry name" value="HATPase_C_sf"/>
</dbReference>
<evidence type="ECO:0000313" key="16">
    <source>
        <dbReference type="EMBL" id="PXW88075.1"/>
    </source>
</evidence>
<dbReference type="PANTHER" id="PTHR45528">
    <property type="entry name" value="SENSOR HISTIDINE KINASE CPXA"/>
    <property type="match status" value="1"/>
</dbReference>
<keyword evidence="13 14" id="KW-0472">Membrane</keyword>
<sequence length="384" mass="44702">MRKFKKVFTSMPKRRMAVYLFLSVIFAYFTKFVFQGFFQYLFLSSVTLTSLDSALADIIGPGKYYTYLHYFDMYSKGIFFFIFMIYIYLFYRYEKKKQYLANLNNILKETSFIAEGNFEHQLTVYDNNLDGLVKNIHNIVDRLKEAIEEERHIEHTKNELITNVSHDLRTPLTSIVGYLRLIEQDNYKDEVALRHYTGIAYDKALSLEQLINELFEYTRIQDKQLQLNMQPINIAEILGQVIVQNQVYFIENEMICREEFANVTLTVLGDGERLARVFNNLILNAIHYGKEGKYVDILTEDFGSEIAVTVTNYGNPISSIDLPHLFERFYRIEKSRAKHTGGSGLGLAISRSIVLRHNGTIDVESNLDRTSFIVKLPKYAGEID</sequence>